<dbReference type="GO" id="GO:0046872">
    <property type="term" value="F:metal ion binding"/>
    <property type="evidence" value="ECO:0007669"/>
    <property type="project" value="UniProtKB-KW"/>
</dbReference>
<dbReference type="Pfam" id="PF01812">
    <property type="entry name" value="5-FTHF_cyc-lig"/>
    <property type="match status" value="1"/>
</dbReference>
<proteinExistence type="inferred from homology"/>
<dbReference type="PANTHER" id="PTHR23407:SF1">
    <property type="entry name" value="5-FORMYLTETRAHYDROFOLATE CYCLO-LIGASE"/>
    <property type="match status" value="1"/>
</dbReference>
<feature type="binding site" evidence="4">
    <location>
        <begin position="6"/>
        <end position="10"/>
    </location>
    <ligand>
        <name>ATP</name>
        <dbReference type="ChEBI" id="CHEBI:30616"/>
    </ligand>
</feature>
<dbReference type="PATRIC" id="fig|45067.4.peg.413"/>
<name>A0A0W0VXL0_9GAMM</name>
<dbReference type="OrthoDB" id="9801938at2"/>
<evidence type="ECO:0000256" key="1">
    <source>
        <dbReference type="ARBA" id="ARBA00010638"/>
    </source>
</evidence>
<evidence type="ECO:0000313" key="7">
    <source>
        <dbReference type="Proteomes" id="UP000054869"/>
    </source>
</evidence>
<keyword evidence="5" id="KW-0479">Metal-binding</keyword>
<keyword evidence="3 4" id="KW-0067">ATP-binding</keyword>
<dbReference type="EC" id="6.3.3.2" evidence="5"/>
<dbReference type="AlphaFoldDB" id="A0A0W0VXL0"/>
<reference evidence="6 7" key="1">
    <citation type="submission" date="2015-11" db="EMBL/GenBank/DDBJ databases">
        <title>Genomic analysis of 38 Legionella species identifies large and diverse effector repertoires.</title>
        <authorList>
            <person name="Burstein D."/>
            <person name="Amaro F."/>
            <person name="Zusman T."/>
            <person name="Lifshitz Z."/>
            <person name="Cohen O."/>
            <person name="Gilbert J.A."/>
            <person name="Pupko T."/>
            <person name="Shuman H.A."/>
            <person name="Segal G."/>
        </authorList>
    </citation>
    <scope>NUCLEOTIDE SEQUENCE [LARGE SCALE GENOMIC DNA]</scope>
    <source>
        <strain evidence="6 7">ATCC 49751</strain>
    </source>
</reference>
<dbReference type="GO" id="GO:0035999">
    <property type="term" value="P:tetrahydrofolate interconversion"/>
    <property type="evidence" value="ECO:0007669"/>
    <property type="project" value="TreeGrafter"/>
</dbReference>
<sequence>MADRFKDALRRSCRGIREKLSPAYQRMASTQVCTHIRKLDQYRYAKRIALYKAVAGEINLNNLWDSAPLQGKYCYFPALNKDKTLSFLPATPATPFIENRYSIPEPDVSIEEAVPPGKLDIIFVPLVAFDEKCTRLGVGAGYYDMTLANEKHPMLIGVAYEFQRQPFIERHPWDVPLTAVVTPRAIYWSK</sequence>
<comment type="catalytic activity">
    <reaction evidence="5">
        <text>(6S)-5-formyl-5,6,7,8-tetrahydrofolate + ATP = (6R)-5,10-methenyltetrahydrofolate + ADP + phosphate</text>
        <dbReference type="Rhea" id="RHEA:10488"/>
        <dbReference type="ChEBI" id="CHEBI:30616"/>
        <dbReference type="ChEBI" id="CHEBI:43474"/>
        <dbReference type="ChEBI" id="CHEBI:57455"/>
        <dbReference type="ChEBI" id="CHEBI:57457"/>
        <dbReference type="ChEBI" id="CHEBI:456216"/>
        <dbReference type="EC" id="6.3.3.2"/>
    </reaction>
</comment>
<feature type="binding site" evidence="4">
    <location>
        <begin position="135"/>
        <end position="143"/>
    </location>
    <ligand>
        <name>ATP</name>
        <dbReference type="ChEBI" id="CHEBI:30616"/>
    </ligand>
</feature>
<dbReference type="GO" id="GO:0030272">
    <property type="term" value="F:5-formyltetrahydrofolate cyclo-ligase activity"/>
    <property type="evidence" value="ECO:0007669"/>
    <property type="project" value="UniProtKB-EC"/>
</dbReference>
<evidence type="ECO:0000313" key="6">
    <source>
        <dbReference type="EMBL" id="KTD24697.1"/>
    </source>
</evidence>
<accession>A0A0W0VXL0</accession>
<keyword evidence="2 4" id="KW-0547">Nucleotide-binding</keyword>
<protein>
    <recommendedName>
        <fullName evidence="5">5-formyltetrahydrofolate cyclo-ligase</fullName>
        <ecNumber evidence="5">6.3.3.2</ecNumber>
    </recommendedName>
</protein>
<dbReference type="InterPro" id="IPR024185">
    <property type="entry name" value="FTHF_cligase-like_sf"/>
</dbReference>
<dbReference type="NCBIfam" id="TIGR02727">
    <property type="entry name" value="MTHFS_bact"/>
    <property type="match status" value="1"/>
</dbReference>
<feature type="binding site" evidence="4">
    <location>
        <position position="57"/>
    </location>
    <ligand>
        <name>substrate</name>
    </ligand>
</feature>
<dbReference type="Gene3D" id="3.40.50.10420">
    <property type="entry name" value="NagB/RpiA/CoA transferase-like"/>
    <property type="match status" value="1"/>
</dbReference>
<dbReference type="RefSeq" id="WP_028373760.1">
    <property type="nucleotide sequence ID" value="NZ_LNYI01000009.1"/>
</dbReference>
<comment type="caution">
    <text evidence="6">The sequence shown here is derived from an EMBL/GenBank/DDBJ whole genome shotgun (WGS) entry which is preliminary data.</text>
</comment>
<dbReference type="Proteomes" id="UP000054869">
    <property type="component" value="Unassembled WGS sequence"/>
</dbReference>
<evidence type="ECO:0000256" key="4">
    <source>
        <dbReference type="PIRSR" id="PIRSR006806-1"/>
    </source>
</evidence>
<dbReference type="eggNOG" id="COG0212">
    <property type="taxonomic scope" value="Bacteria"/>
</dbReference>
<dbReference type="STRING" id="45067.Llan_0391"/>
<dbReference type="InterPro" id="IPR037171">
    <property type="entry name" value="NagB/RpiA_transferase-like"/>
</dbReference>
<keyword evidence="5" id="KW-0460">Magnesium</keyword>
<dbReference type="GO" id="GO:0009396">
    <property type="term" value="P:folic acid-containing compound biosynthetic process"/>
    <property type="evidence" value="ECO:0007669"/>
    <property type="project" value="TreeGrafter"/>
</dbReference>
<dbReference type="PIRSF" id="PIRSF006806">
    <property type="entry name" value="FTHF_cligase"/>
    <property type="match status" value="1"/>
</dbReference>
<keyword evidence="7" id="KW-1185">Reference proteome</keyword>
<dbReference type="PANTHER" id="PTHR23407">
    <property type="entry name" value="ATPASE INHIBITOR/5-FORMYLTETRAHYDROFOLATE CYCLO-LIGASE"/>
    <property type="match status" value="1"/>
</dbReference>
<dbReference type="InterPro" id="IPR002698">
    <property type="entry name" value="FTHF_cligase"/>
</dbReference>
<dbReference type="GO" id="GO:0005524">
    <property type="term" value="F:ATP binding"/>
    <property type="evidence" value="ECO:0007669"/>
    <property type="project" value="UniProtKB-KW"/>
</dbReference>
<organism evidence="6 7">
    <name type="scientific">Legionella lansingensis</name>
    <dbReference type="NCBI Taxonomy" id="45067"/>
    <lineage>
        <taxon>Bacteria</taxon>
        <taxon>Pseudomonadati</taxon>
        <taxon>Pseudomonadota</taxon>
        <taxon>Gammaproteobacteria</taxon>
        <taxon>Legionellales</taxon>
        <taxon>Legionellaceae</taxon>
        <taxon>Legionella</taxon>
    </lineage>
</organism>
<evidence type="ECO:0000256" key="5">
    <source>
        <dbReference type="RuleBase" id="RU361279"/>
    </source>
</evidence>
<dbReference type="EMBL" id="LNYI01000009">
    <property type="protein sequence ID" value="KTD24697.1"/>
    <property type="molecule type" value="Genomic_DNA"/>
</dbReference>
<gene>
    <name evidence="6" type="primary">fthC</name>
    <name evidence="6" type="ORF">Llan_0391</name>
</gene>
<evidence type="ECO:0000256" key="3">
    <source>
        <dbReference type="ARBA" id="ARBA00022840"/>
    </source>
</evidence>
<dbReference type="SUPFAM" id="SSF100950">
    <property type="entry name" value="NagB/RpiA/CoA transferase-like"/>
    <property type="match status" value="1"/>
</dbReference>
<keyword evidence="6" id="KW-0436">Ligase</keyword>
<evidence type="ECO:0000256" key="2">
    <source>
        <dbReference type="ARBA" id="ARBA00022741"/>
    </source>
</evidence>
<comment type="similarity">
    <text evidence="1 5">Belongs to the 5-formyltetrahydrofolate cyclo-ligase family.</text>
</comment>
<comment type="cofactor">
    <cofactor evidence="5">
        <name>Mg(2+)</name>
        <dbReference type="ChEBI" id="CHEBI:18420"/>
    </cofactor>
</comment>